<comment type="similarity">
    <text evidence="2">Belongs to the UPF0014 family.</text>
</comment>
<dbReference type="AlphaFoldDB" id="A0A0S2KL06"/>
<evidence type="ECO:0000313" key="8">
    <source>
        <dbReference type="Proteomes" id="UP000056252"/>
    </source>
</evidence>
<feature type="transmembrane region" description="Helical" evidence="6">
    <location>
        <begin position="34"/>
        <end position="54"/>
    </location>
</feature>
<dbReference type="PANTHER" id="PTHR30028:SF0">
    <property type="entry name" value="PROTEIN ALUMINUM SENSITIVE 3"/>
    <property type="match status" value="1"/>
</dbReference>
<comment type="subcellular location">
    <subcellularLocation>
        <location evidence="1">Membrane</location>
        <topology evidence="1">Multi-pass membrane protein</topology>
    </subcellularLocation>
</comment>
<name>A0A0S2KL06_9BACT</name>
<feature type="transmembrane region" description="Helical" evidence="6">
    <location>
        <begin position="60"/>
        <end position="78"/>
    </location>
</feature>
<feature type="transmembrane region" description="Helical" evidence="6">
    <location>
        <begin position="118"/>
        <end position="135"/>
    </location>
</feature>
<evidence type="ECO:0000313" key="7">
    <source>
        <dbReference type="EMBL" id="ALO48972.1"/>
    </source>
</evidence>
<proteinExistence type="inferred from homology"/>
<dbReference type="RefSeq" id="WP_060544350.1">
    <property type="nucleotide sequence ID" value="NZ_CP013195.1"/>
</dbReference>
<evidence type="ECO:0000256" key="3">
    <source>
        <dbReference type="ARBA" id="ARBA00022692"/>
    </source>
</evidence>
<dbReference type="Proteomes" id="UP000056252">
    <property type="component" value="Chromosome"/>
</dbReference>
<dbReference type="GO" id="GO:0005886">
    <property type="term" value="C:plasma membrane"/>
    <property type="evidence" value="ECO:0007669"/>
    <property type="project" value="TreeGrafter"/>
</dbReference>
<sequence length="264" mass="29816">MMLILQILLGLLVLATPFYIIFRYRLNVFRKTAWVLIRLFTMMILTGIFLQYLFEWNRVAVNLVWILLMVMVSSAGIIRKARLRMMRFFIPVSAGVAVTSLLAGVYDVVFVLGKDMPFDARYLVPVVGLIIGNMVENNGRALSTYYSGLQHHAQLYAFLLGNGATHNEAVRYFVKRALEKSVLGNIANMSVAVTGMSPVMLWSMLLGGADVLTAVVFQVTMLIVMLCTSMVSVLITLWVARRYTFDDYERLRHVSQNVDVNQAV</sequence>
<accession>A0A0S2KL06</accession>
<dbReference type="KEGG" id="peo:AS203_07675"/>
<evidence type="ECO:0000256" key="2">
    <source>
        <dbReference type="ARBA" id="ARBA00005268"/>
    </source>
</evidence>
<evidence type="ECO:0000256" key="5">
    <source>
        <dbReference type="ARBA" id="ARBA00023136"/>
    </source>
</evidence>
<dbReference type="PANTHER" id="PTHR30028">
    <property type="entry name" value="UPF0014 INNER MEMBRANE PROTEIN YBBM-RELATED"/>
    <property type="match status" value="1"/>
</dbReference>
<dbReference type="eggNOG" id="COG0390">
    <property type="taxonomic scope" value="Bacteria"/>
</dbReference>
<keyword evidence="8" id="KW-1185">Reference proteome</keyword>
<keyword evidence="4 6" id="KW-1133">Transmembrane helix</keyword>
<dbReference type="Pfam" id="PF03649">
    <property type="entry name" value="UPF0014"/>
    <property type="match status" value="1"/>
</dbReference>
<feature type="transmembrane region" description="Helical" evidence="6">
    <location>
        <begin position="6"/>
        <end position="22"/>
    </location>
</feature>
<evidence type="ECO:0000256" key="1">
    <source>
        <dbReference type="ARBA" id="ARBA00004141"/>
    </source>
</evidence>
<keyword evidence="3 6" id="KW-0812">Transmembrane</keyword>
<evidence type="ECO:0000256" key="6">
    <source>
        <dbReference type="SAM" id="Phobius"/>
    </source>
</evidence>
<evidence type="ECO:0008006" key="9">
    <source>
        <dbReference type="Google" id="ProtNLM"/>
    </source>
</evidence>
<evidence type="ECO:0000256" key="4">
    <source>
        <dbReference type="ARBA" id="ARBA00022989"/>
    </source>
</evidence>
<gene>
    <name evidence="7" type="ORF">AS203_07675</name>
</gene>
<keyword evidence="5 6" id="KW-0472">Membrane</keyword>
<dbReference type="InterPro" id="IPR005226">
    <property type="entry name" value="UPF0014_fam"/>
</dbReference>
<organism evidence="7 8">
    <name type="scientific">Hoylesella enoeca</name>
    <dbReference type="NCBI Taxonomy" id="76123"/>
    <lineage>
        <taxon>Bacteria</taxon>
        <taxon>Pseudomonadati</taxon>
        <taxon>Bacteroidota</taxon>
        <taxon>Bacteroidia</taxon>
        <taxon>Bacteroidales</taxon>
        <taxon>Prevotellaceae</taxon>
        <taxon>Hoylesella</taxon>
    </lineage>
</organism>
<reference evidence="8" key="1">
    <citation type="submission" date="2015-11" db="EMBL/GenBank/DDBJ databases">
        <authorList>
            <person name="Holder M.E."/>
            <person name="Ajami N.J."/>
            <person name="Petrosino J.F."/>
        </authorList>
    </citation>
    <scope>NUCLEOTIDE SEQUENCE [LARGE SCALE GENOMIC DNA]</scope>
    <source>
        <strain evidence="8">F0113</strain>
    </source>
</reference>
<feature type="transmembrane region" description="Helical" evidence="6">
    <location>
        <begin position="182"/>
        <end position="205"/>
    </location>
</feature>
<dbReference type="OrthoDB" id="9791807at2"/>
<protein>
    <recommendedName>
        <fullName evidence="9">ABC transporter permease</fullName>
    </recommendedName>
</protein>
<dbReference type="STRING" id="76123.AS203_07675"/>
<feature type="transmembrane region" description="Helical" evidence="6">
    <location>
        <begin position="90"/>
        <end position="112"/>
    </location>
</feature>
<dbReference type="EMBL" id="CP013195">
    <property type="protein sequence ID" value="ALO48972.1"/>
    <property type="molecule type" value="Genomic_DNA"/>
</dbReference>
<feature type="transmembrane region" description="Helical" evidence="6">
    <location>
        <begin position="211"/>
        <end position="240"/>
    </location>
</feature>